<dbReference type="EMBL" id="JXLC01000002">
    <property type="protein sequence ID" value="OJG93380.1"/>
    <property type="molecule type" value="Genomic_DNA"/>
</dbReference>
<sequence length="191" mass="21991">MNMKWSLLELNKYKDKPCEFSETLDLKASLMKRDSLILDVSPVKATGILAVGKEEYLLHYRIDVIVTVPSSRSLTPVPLTLAIDVDEVFMTPEQYQQRDERLADEEIILLEKPTIDLDESVEDNILLSIPIQVLSEEEQVSQEMPKGNDWEVLSEEEYAQKRQEEAQQTMDPRLAKLSELFSETSDEDDKQ</sequence>
<name>A0AA91GDT3_9ENTE</name>
<evidence type="ECO:0000313" key="3">
    <source>
        <dbReference type="Proteomes" id="UP000183039"/>
    </source>
</evidence>
<dbReference type="InterPro" id="IPR003772">
    <property type="entry name" value="YceD"/>
</dbReference>
<evidence type="ECO:0008006" key="4">
    <source>
        <dbReference type="Google" id="ProtNLM"/>
    </source>
</evidence>
<evidence type="ECO:0000313" key="2">
    <source>
        <dbReference type="EMBL" id="OJG93380.1"/>
    </source>
</evidence>
<evidence type="ECO:0000256" key="1">
    <source>
        <dbReference type="SAM" id="MobiDB-lite"/>
    </source>
</evidence>
<feature type="region of interest" description="Disordered" evidence="1">
    <location>
        <begin position="158"/>
        <end position="191"/>
    </location>
</feature>
<reference evidence="2 3" key="1">
    <citation type="submission" date="2014-12" db="EMBL/GenBank/DDBJ databases">
        <title>Draft genome sequences of 29 type strains of Enterococci.</title>
        <authorList>
            <person name="Zhong Z."/>
            <person name="Sun Z."/>
            <person name="Liu W."/>
            <person name="Zhang W."/>
            <person name="Zhang H."/>
        </authorList>
    </citation>
    <scope>NUCLEOTIDE SEQUENCE [LARGE SCALE GENOMIC DNA]</scope>
    <source>
        <strain evidence="2 3">DSM 22801</strain>
    </source>
</reference>
<dbReference type="AlphaFoldDB" id="A0AA91GDT3"/>
<dbReference type="Proteomes" id="UP000183039">
    <property type="component" value="Unassembled WGS sequence"/>
</dbReference>
<protein>
    <recommendedName>
        <fullName evidence="4">Nucleic acid-binding protein</fullName>
    </recommendedName>
</protein>
<comment type="caution">
    <text evidence="2">The sequence shown here is derived from an EMBL/GenBank/DDBJ whole genome shotgun (WGS) entry which is preliminary data.</text>
</comment>
<accession>A0AA91GDT3</accession>
<dbReference type="Pfam" id="PF02620">
    <property type="entry name" value="YceD"/>
    <property type="match status" value="1"/>
</dbReference>
<gene>
    <name evidence="2" type="ORF">RV15_GL001412</name>
</gene>
<proteinExistence type="predicted"/>
<organism evidence="2 3">
    <name type="scientific">Enterococcus silesiacus</name>
    <dbReference type="NCBI Taxonomy" id="332949"/>
    <lineage>
        <taxon>Bacteria</taxon>
        <taxon>Bacillati</taxon>
        <taxon>Bacillota</taxon>
        <taxon>Bacilli</taxon>
        <taxon>Lactobacillales</taxon>
        <taxon>Enterococcaceae</taxon>
        <taxon>Enterococcus</taxon>
    </lineage>
</organism>